<dbReference type="AlphaFoldDB" id="A0AAD5IUM4"/>
<sequence length="131" mass="14559">MSMVGDGFVVFSAILRRGFNLDVMTFTHLIKGLFTKGRPMEATRLLNKMIVFGCRPDVVTFATLIHGLCRSDNPIVALELHEHVVNGNSKYGVTCKPNIVWYGSIIDGLCKDGFTDKAKELFSKMKGNGCW</sequence>
<evidence type="ECO:0000256" key="1">
    <source>
        <dbReference type="ARBA" id="ARBA00007626"/>
    </source>
</evidence>
<keyword evidence="2" id="KW-0677">Repeat</keyword>
<dbReference type="EMBL" id="JAJSOW010000102">
    <property type="protein sequence ID" value="KAI9177623.1"/>
    <property type="molecule type" value="Genomic_DNA"/>
</dbReference>
<comment type="similarity">
    <text evidence="1">Belongs to the PPR family. P subfamily.</text>
</comment>
<dbReference type="Gene3D" id="1.25.40.10">
    <property type="entry name" value="Tetratricopeptide repeat domain"/>
    <property type="match status" value="1"/>
</dbReference>
<evidence type="ECO:0000256" key="3">
    <source>
        <dbReference type="PROSITE-ProRule" id="PRU00708"/>
    </source>
</evidence>
<dbReference type="NCBIfam" id="TIGR00756">
    <property type="entry name" value="PPR"/>
    <property type="match status" value="2"/>
</dbReference>
<dbReference type="Pfam" id="PF13041">
    <property type="entry name" value="PPR_2"/>
    <property type="match status" value="1"/>
</dbReference>
<name>A0AAD5IUM4_ACENE</name>
<proteinExistence type="inferred from homology"/>
<dbReference type="Proteomes" id="UP001064489">
    <property type="component" value="Chromosome 5"/>
</dbReference>
<evidence type="ECO:0008006" key="6">
    <source>
        <dbReference type="Google" id="ProtNLM"/>
    </source>
</evidence>
<protein>
    <recommendedName>
        <fullName evidence="6">Pentatricopeptide repeat-containing protein</fullName>
    </recommendedName>
</protein>
<dbReference type="InterPro" id="IPR050872">
    <property type="entry name" value="PPR_P_subfamily"/>
</dbReference>
<dbReference type="InterPro" id="IPR011990">
    <property type="entry name" value="TPR-like_helical_dom_sf"/>
</dbReference>
<evidence type="ECO:0000313" key="5">
    <source>
        <dbReference type="Proteomes" id="UP001064489"/>
    </source>
</evidence>
<dbReference type="PANTHER" id="PTHR46128:SF211">
    <property type="entry name" value="PENTACOTRIPEPTIDE-REPEAT REGION OF PRORP DOMAIN-CONTAINING PROTEIN"/>
    <property type="match status" value="1"/>
</dbReference>
<comment type="caution">
    <text evidence="4">The sequence shown here is derived from an EMBL/GenBank/DDBJ whole genome shotgun (WGS) entry which is preliminary data.</text>
</comment>
<feature type="repeat" description="PPR" evidence="3">
    <location>
        <begin position="98"/>
        <end position="131"/>
    </location>
</feature>
<dbReference type="Pfam" id="PF12854">
    <property type="entry name" value="PPR_1"/>
    <property type="match status" value="1"/>
</dbReference>
<reference evidence="4" key="2">
    <citation type="submission" date="2023-02" db="EMBL/GenBank/DDBJ databases">
        <authorList>
            <person name="Swenson N.G."/>
            <person name="Wegrzyn J.L."/>
            <person name="Mcevoy S.L."/>
        </authorList>
    </citation>
    <scope>NUCLEOTIDE SEQUENCE</scope>
    <source>
        <strain evidence="4">91603</strain>
        <tissue evidence="4">Leaf</tissue>
    </source>
</reference>
<dbReference type="PROSITE" id="PS51375">
    <property type="entry name" value="PPR"/>
    <property type="match status" value="2"/>
</dbReference>
<evidence type="ECO:0000256" key="2">
    <source>
        <dbReference type="ARBA" id="ARBA00022737"/>
    </source>
</evidence>
<gene>
    <name evidence="4" type="ORF">LWI28_017440</name>
</gene>
<accession>A0AAD5IUM4</accession>
<dbReference type="InterPro" id="IPR002885">
    <property type="entry name" value="PPR_rpt"/>
</dbReference>
<organism evidence="4 5">
    <name type="scientific">Acer negundo</name>
    <name type="common">Box elder</name>
    <dbReference type="NCBI Taxonomy" id="4023"/>
    <lineage>
        <taxon>Eukaryota</taxon>
        <taxon>Viridiplantae</taxon>
        <taxon>Streptophyta</taxon>
        <taxon>Embryophyta</taxon>
        <taxon>Tracheophyta</taxon>
        <taxon>Spermatophyta</taxon>
        <taxon>Magnoliopsida</taxon>
        <taxon>eudicotyledons</taxon>
        <taxon>Gunneridae</taxon>
        <taxon>Pentapetalae</taxon>
        <taxon>rosids</taxon>
        <taxon>malvids</taxon>
        <taxon>Sapindales</taxon>
        <taxon>Sapindaceae</taxon>
        <taxon>Hippocastanoideae</taxon>
        <taxon>Acereae</taxon>
        <taxon>Acer</taxon>
    </lineage>
</organism>
<evidence type="ECO:0000313" key="4">
    <source>
        <dbReference type="EMBL" id="KAI9177623.1"/>
    </source>
</evidence>
<reference evidence="4" key="1">
    <citation type="journal article" date="2022" name="Plant J.">
        <title>Strategies of tolerance reflected in two North American maple genomes.</title>
        <authorList>
            <person name="McEvoy S.L."/>
            <person name="Sezen U.U."/>
            <person name="Trouern-Trend A."/>
            <person name="McMahon S.M."/>
            <person name="Schaberg P.G."/>
            <person name="Yang J."/>
            <person name="Wegrzyn J.L."/>
            <person name="Swenson N.G."/>
        </authorList>
    </citation>
    <scope>NUCLEOTIDE SEQUENCE</scope>
    <source>
        <strain evidence="4">91603</strain>
    </source>
</reference>
<keyword evidence="5" id="KW-1185">Reference proteome</keyword>
<dbReference type="PANTHER" id="PTHR46128">
    <property type="entry name" value="MITOCHONDRIAL GROUP I INTRON SPLICING FACTOR CCM1"/>
    <property type="match status" value="1"/>
</dbReference>
<feature type="repeat" description="PPR" evidence="3">
    <location>
        <begin position="22"/>
        <end position="56"/>
    </location>
</feature>